<evidence type="ECO:0000313" key="4">
    <source>
        <dbReference type="EMBL" id="EDO44373.1"/>
    </source>
</evidence>
<sequence>MGRKTGNYRRNFARILAILFLIFQGGVLDFYLTNGEGTSWFAWLVTDVIVLVTWIVAMIISYRNLKKIHQERSTNFFNDELAFAYLAWFVYCLHLVPQIATLFRLKANELDEKTMVFGPNMLKMCLCITPVLFLFLIFAHHDARPYSKRKLYLEKICGSVTLDLFDSVEMLEYLFDKEHLNLGIEISILVFACVNIFLPSLALYELKHNKFHESGQVSPVSFKIIYVCGFLLFVNVPFLVIRLILWHSFNLDISVLLAKNALGVILGLIEIFEFCGDERPRRCKHCSGTFVKGKLKEHQERCQAEMIVMESAGPENGARPEDHDGKSGNAGMQTITSF</sequence>
<dbReference type="InterPro" id="IPR026624">
    <property type="entry name" value="CECR6"/>
</dbReference>
<dbReference type="Pfam" id="PF14997">
    <property type="entry name" value="CECR6_TMEM121"/>
    <property type="match status" value="1"/>
</dbReference>
<feature type="transmembrane region" description="Helical" evidence="3">
    <location>
        <begin position="120"/>
        <end position="139"/>
    </location>
</feature>
<evidence type="ECO:0000256" key="3">
    <source>
        <dbReference type="SAM" id="Phobius"/>
    </source>
</evidence>
<name>A7RW15_NEMVE</name>
<dbReference type="HOGENOM" id="CLU_062697_0_0_1"/>
<protein>
    <submittedName>
        <fullName evidence="4">Uncharacterized protein</fullName>
    </submittedName>
</protein>
<feature type="transmembrane region" description="Helical" evidence="3">
    <location>
        <begin position="180"/>
        <end position="204"/>
    </location>
</feature>
<feature type="transmembrane region" description="Helical" evidence="3">
    <location>
        <begin position="253"/>
        <end position="272"/>
    </location>
</feature>
<dbReference type="eggNOG" id="ENOG502S5HH">
    <property type="taxonomic scope" value="Eukaryota"/>
</dbReference>
<organism evidence="4 5">
    <name type="scientific">Nematostella vectensis</name>
    <name type="common">Starlet sea anemone</name>
    <dbReference type="NCBI Taxonomy" id="45351"/>
    <lineage>
        <taxon>Eukaryota</taxon>
        <taxon>Metazoa</taxon>
        <taxon>Cnidaria</taxon>
        <taxon>Anthozoa</taxon>
        <taxon>Hexacorallia</taxon>
        <taxon>Actiniaria</taxon>
        <taxon>Edwardsiidae</taxon>
        <taxon>Nematostella</taxon>
    </lineage>
</organism>
<dbReference type="EMBL" id="DS469545">
    <property type="protein sequence ID" value="EDO44373.1"/>
    <property type="molecule type" value="Genomic_DNA"/>
</dbReference>
<feature type="region of interest" description="Disordered" evidence="2">
    <location>
        <begin position="313"/>
        <end position="338"/>
    </location>
</feature>
<dbReference type="AlphaFoldDB" id="A7RW15"/>
<dbReference type="InParanoid" id="A7RW15"/>
<dbReference type="Proteomes" id="UP000001593">
    <property type="component" value="Unassembled WGS sequence"/>
</dbReference>
<keyword evidence="5" id="KW-1185">Reference proteome</keyword>
<feature type="transmembrane region" description="Helical" evidence="3">
    <location>
        <begin position="40"/>
        <end position="60"/>
    </location>
</feature>
<proteinExistence type="inferred from homology"/>
<evidence type="ECO:0000256" key="1">
    <source>
        <dbReference type="ARBA" id="ARBA00007711"/>
    </source>
</evidence>
<dbReference type="OMA" id="MVFGPNM"/>
<dbReference type="KEGG" id="nve:5516357"/>
<dbReference type="PANTHER" id="PTHR47399:SF1">
    <property type="entry name" value="TRANSMEMBRANE PROTEIN 121B"/>
    <property type="match status" value="1"/>
</dbReference>
<dbReference type="PhylomeDB" id="A7RW15"/>
<keyword evidence="3" id="KW-0812">Transmembrane</keyword>
<gene>
    <name evidence="4" type="ORF">NEMVEDRAFT_v1g202985</name>
</gene>
<feature type="transmembrane region" description="Helical" evidence="3">
    <location>
        <begin position="224"/>
        <end position="247"/>
    </location>
</feature>
<dbReference type="InterPro" id="IPR032776">
    <property type="entry name" value="CECR6/TMEM121"/>
</dbReference>
<feature type="transmembrane region" description="Helical" evidence="3">
    <location>
        <begin position="12"/>
        <end position="34"/>
    </location>
</feature>
<reference evidence="4 5" key="1">
    <citation type="journal article" date="2007" name="Science">
        <title>Sea anemone genome reveals ancestral eumetazoan gene repertoire and genomic organization.</title>
        <authorList>
            <person name="Putnam N.H."/>
            <person name="Srivastava M."/>
            <person name="Hellsten U."/>
            <person name="Dirks B."/>
            <person name="Chapman J."/>
            <person name="Salamov A."/>
            <person name="Terry A."/>
            <person name="Shapiro H."/>
            <person name="Lindquist E."/>
            <person name="Kapitonov V.V."/>
            <person name="Jurka J."/>
            <person name="Genikhovich G."/>
            <person name="Grigoriev I.V."/>
            <person name="Lucas S.M."/>
            <person name="Steele R.E."/>
            <person name="Finnerty J.R."/>
            <person name="Technau U."/>
            <person name="Martindale M.Q."/>
            <person name="Rokhsar D.S."/>
        </authorList>
    </citation>
    <scope>NUCLEOTIDE SEQUENCE [LARGE SCALE GENOMIC DNA]</scope>
    <source>
        <strain evidence="5">CH2 X CH6</strain>
    </source>
</reference>
<evidence type="ECO:0000313" key="5">
    <source>
        <dbReference type="Proteomes" id="UP000001593"/>
    </source>
</evidence>
<comment type="similarity">
    <text evidence="1">Belongs to the TMEM121 family.</text>
</comment>
<accession>A7RW15</accession>
<feature type="transmembrane region" description="Helical" evidence="3">
    <location>
        <begin position="81"/>
        <end position="100"/>
    </location>
</feature>
<keyword evidence="3" id="KW-1133">Transmembrane helix</keyword>
<dbReference type="PANTHER" id="PTHR47399">
    <property type="entry name" value="TRANSMEMBRANE PROTEIN 121B"/>
    <property type="match status" value="1"/>
</dbReference>
<keyword evidence="3" id="KW-0472">Membrane</keyword>
<evidence type="ECO:0000256" key="2">
    <source>
        <dbReference type="SAM" id="MobiDB-lite"/>
    </source>
</evidence>